<protein>
    <submittedName>
        <fullName evidence="2">Uncharacterized protein</fullName>
    </submittedName>
</protein>
<proteinExistence type="predicted"/>
<gene>
    <name evidence="2" type="ORF">XENOCAPTIV_010078</name>
</gene>
<evidence type="ECO:0000313" key="2">
    <source>
        <dbReference type="EMBL" id="MEQ2207295.1"/>
    </source>
</evidence>
<dbReference type="EMBL" id="JAHRIN010044236">
    <property type="protein sequence ID" value="MEQ2207295.1"/>
    <property type="molecule type" value="Genomic_DNA"/>
</dbReference>
<reference evidence="2 3" key="1">
    <citation type="submission" date="2021-06" db="EMBL/GenBank/DDBJ databases">
        <authorList>
            <person name="Palmer J.M."/>
        </authorList>
    </citation>
    <scope>NUCLEOTIDE SEQUENCE [LARGE SCALE GENOMIC DNA]</scope>
    <source>
        <strain evidence="2 3">XC_2019</strain>
        <tissue evidence="2">Muscle</tissue>
    </source>
</reference>
<comment type="caution">
    <text evidence="2">The sequence shown here is derived from an EMBL/GenBank/DDBJ whole genome shotgun (WGS) entry which is preliminary data.</text>
</comment>
<feature type="region of interest" description="Disordered" evidence="1">
    <location>
        <begin position="23"/>
        <end position="44"/>
    </location>
</feature>
<feature type="non-terminal residue" evidence="2">
    <location>
        <position position="1"/>
    </location>
</feature>
<evidence type="ECO:0000256" key="1">
    <source>
        <dbReference type="SAM" id="MobiDB-lite"/>
    </source>
</evidence>
<dbReference type="Proteomes" id="UP001434883">
    <property type="component" value="Unassembled WGS sequence"/>
</dbReference>
<sequence length="69" mass="7719">LFHITSASVSVCVPSLQQAQARMVHPVRRRRSRTQPPHSARPALPSAGWRLLPALLALTSLSNVHRYRN</sequence>
<accession>A0ABV0RGM0</accession>
<name>A0ABV0RGM0_9TELE</name>
<keyword evidence="3" id="KW-1185">Reference proteome</keyword>
<organism evidence="2 3">
    <name type="scientific">Xenoophorus captivus</name>
    <dbReference type="NCBI Taxonomy" id="1517983"/>
    <lineage>
        <taxon>Eukaryota</taxon>
        <taxon>Metazoa</taxon>
        <taxon>Chordata</taxon>
        <taxon>Craniata</taxon>
        <taxon>Vertebrata</taxon>
        <taxon>Euteleostomi</taxon>
        <taxon>Actinopterygii</taxon>
        <taxon>Neopterygii</taxon>
        <taxon>Teleostei</taxon>
        <taxon>Neoteleostei</taxon>
        <taxon>Acanthomorphata</taxon>
        <taxon>Ovalentaria</taxon>
        <taxon>Atherinomorphae</taxon>
        <taxon>Cyprinodontiformes</taxon>
        <taxon>Goodeidae</taxon>
        <taxon>Xenoophorus</taxon>
    </lineage>
</organism>
<evidence type="ECO:0000313" key="3">
    <source>
        <dbReference type="Proteomes" id="UP001434883"/>
    </source>
</evidence>